<gene>
    <name evidence="3" type="ORF">P7K49_000393</name>
</gene>
<evidence type="ECO:0000256" key="1">
    <source>
        <dbReference type="PROSITE-ProRule" id="PRU00108"/>
    </source>
</evidence>
<evidence type="ECO:0000313" key="3">
    <source>
        <dbReference type="EMBL" id="KAK2119007.1"/>
    </source>
</evidence>
<name>A0ABQ9WBM6_SAGOE</name>
<keyword evidence="1" id="KW-0371">Homeobox</keyword>
<protein>
    <recommendedName>
        <fullName evidence="2">Homeobox domain-containing protein</fullName>
    </recommendedName>
</protein>
<keyword evidence="1" id="KW-0238">DNA-binding</keyword>
<sequence length="169" mass="18412">MQLSEVQIKTWFQNRWIKHKPDAELPAKQPLSASLLAPPAFHSPSSGLANDLQLLCPWSALPGSEALMLPPGSFWGLCHVVQEALASAWASCCGQPLVCRPPNPGSGVQTRELALSTRPWGLCVLRETRIHLEGAPLNPCFPQTSVETAPGAYQEDSAVLFTSWRHLLP</sequence>
<dbReference type="SUPFAM" id="SSF46689">
    <property type="entry name" value="Homeodomain-like"/>
    <property type="match status" value="1"/>
</dbReference>
<evidence type="ECO:0000259" key="2">
    <source>
        <dbReference type="PROSITE" id="PS50071"/>
    </source>
</evidence>
<reference evidence="3 4" key="1">
    <citation type="submission" date="2023-05" db="EMBL/GenBank/DDBJ databases">
        <title>B98-5 Cell Line De Novo Hybrid Assembly: An Optical Mapping Approach.</title>
        <authorList>
            <person name="Kananen K."/>
            <person name="Auerbach J.A."/>
            <person name="Kautto E."/>
            <person name="Blachly J.S."/>
        </authorList>
    </citation>
    <scope>NUCLEOTIDE SEQUENCE [LARGE SCALE GENOMIC DNA]</scope>
    <source>
        <strain evidence="3">B95-8</strain>
        <tissue evidence="3">Cell line</tissue>
    </source>
</reference>
<keyword evidence="1" id="KW-0539">Nucleus</keyword>
<accession>A0ABQ9WBM6</accession>
<dbReference type="EMBL" id="JASSZA010000001">
    <property type="protein sequence ID" value="KAK2119007.1"/>
    <property type="molecule type" value="Genomic_DNA"/>
</dbReference>
<feature type="DNA-binding region" description="Homeobox" evidence="1">
    <location>
        <begin position="3"/>
        <end position="23"/>
    </location>
</feature>
<dbReference type="Proteomes" id="UP001266305">
    <property type="component" value="Unassembled WGS sequence"/>
</dbReference>
<proteinExistence type="predicted"/>
<organism evidence="3 4">
    <name type="scientific">Saguinus oedipus</name>
    <name type="common">Cotton-top tamarin</name>
    <name type="synonym">Oedipomidas oedipus</name>
    <dbReference type="NCBI Taxonomy" id="9490"/>
    <lineage>
        <taxon>Eukaryota</taxon>
        <taxon>Metazoa</taxon>
        <taxon>Chordata</taxon>
        <taxon>Craniata</taxon>
        <taxon>Vertebrata</taxon>
        <taxon>Euteleostomi</taxon>
        <taxon>Mammalia</taxon>
        <taxon>Eutheria</taxon>
        <taxon>Euarchontoglires</taxon>
        <taxon>Primates</taxon>
        <taxon>Haplorrhini</taxon>
        <taxon>Platyrrhini</taxon>
        <taxon>Cebidae</taxon>
        <taxon>Callitrichinae</taxon>
        <taxon>Saguinus</taxon>
    </lineage>
</organism>
<dbReference type="PROSITE" id="PS50071">
    <property type="entry name" value="HOMEOBOX_2"/>
    <property type="match status" value="1"/>
</dbReference>
<comment type="caution">
    <text evidence="3">The sequence shown here is derived from an EMBL/GenBank/DDBJ whole genome shotgun (WGS) entry which is preliminary data.</text>
</comment>
<comment type="subcellular location">
    <subcellularLocation>
        <location evidence="1">Nucleus</location>
    </subcellularLocation>
</comment>
<dbReference type="InterPro" id="IPR001356">
    <property type="entry name" value="HD"/>
</dbReference>
<dbReference type="InterPro" id="IPR009057">
    <property type="entry name" value="Homeodomain-like_sf"/>
</dbReference>
<keyword evidence="4" id="KW-1185">Reference proteome</keyword>
<feature type="domain" description="Homeobox" evidence="2">
    <location>
        <begin position="1"/>
        <end position="22"/>
    </location>
</feature>
<evidence type="ECO:0000313" key="4">
    <source>
        <dbReference type="Proteomes" id="UP001266305"/>
    </source>
</evidence>
<dbReference type="CDD" id="cd00086">
    <property type="entry name" value="homeodomain"/>
    <property type="match status" value="1"/>
</dbReference>